<dbReference type="RefSeq" id="WP_066428191.1">
    <property type="nucleotide sequence ID" value="NZ_CP014227.1"/>
</dbReference>
<dbReference type="InterPro" id="IPR001915">
    <property type="entry name" value="Peptidase_M48"/>
</dbReference>
<dbReference type="GO" id="GO:0004222">
    <property type="term" value="F:metalloendopeptidase activity"/>
    <property type="evidence" value="ECO:0007669"/>
    <property type="project" value="InterPro"/>
</dbReference>
<organism evidence="9 11">
    <name type="scientific">Capnocytophaga haemolytica</name>
    <dbReference type="NCBI Taxonomy" id="45243"/>
    <lineage>
        <taxon>Bacteria</taxon>
        <taxon>Pseudomonadati</taxon>
        <taxon>Bacteroidota</taxon>
        <taxon>Flavobacteriia</taxon>
        <taxon>Flavobacteriales</taxon>
        <taxon>Flavobacteriaceae</taxon>
        <taxon>Capnocytophaga</taxon>
    </lineage>
</organism>
<dbReference type="Pfam" id="PF01435">
    <property type="entry name" value="Peptidase_M48"/>
    <property type="match status" value="1"/>
</dbReference>
<keyword evidence="10" id="KW-1185">Reference proteome</keyword>
<dbReference type="KEGG" id="chg:AXF12_03030"/>
<keyword evidence="2" id="KW-0479">Metal-binding</keyword>
<evidence type="ECO:0000313" key="11">
    <source>
        <dbReference type="Proteomes" id="UP000215539"/>
    </source>
</evidence>
<dbReference type="Proteomes" id="UP000215539">
    <property type="component" value="Chromosome 1"/>
</dbReference>
<keyword evidence="4 6" id="KW-0862">Zinc</keyword>
<sequence length="262" mass="29715">MEKVVTRGFILIAIFIGSWFLLQQINWISALHLGSYKKIELLKKAEKELGEMMILEMERDNERVTNDFVKESVDSLVTRICNANNIRTNNLRVYIFENSEVNAFALPDRQLVIYTGLIDDTKNAEALSGVIAHELAHIEKDHVIQSLSRELAISTLLTITGNGSVIKDIMRTLSSNAFSREMEKEADLTGLAYLEKAHIDPKPMAEFLGLLDDGVPSGLEWLSTHPVSKDRKEYILKRINAEKKDYQPIIAPSTWEQLKDSL</sequence>
<comment type="cofactor">
    <cofactor evidence="6">
        <name>Zn(2+)</name>
        <dbReference type="ChEBI" id="CHEBI:29105"/>
    </cofactor>
    <text evidence="6">Binds 1 zinc ion per subunit.</text>
</comment>
<evidence type="ECO:0000256" key="3">
    <source>
        <dbReference type="ARBA" id="ARBA00022801"/>
    </source>
</evidence>
<comment type="similarity">
    <text evidence="6">Belongs to the peptidase M48 family.</text>
</comment>
<dbReference type="Proteomes" id="UP000065822">
    <property type="component" value="Chromosome"/>
</dbReference>
<proteinExistence type="inferred from homology"/>
<dbReference type="GO" id="GO:0016020">
    <property type="term" value="C:membrane"/>
    <property type="evidence" value="ECO:0007669"/>
    <property type="project" value="TreeGrafter"/>
</dbReference>
<feature type="domain" description="Peptidase M48" evidence="7">
    <location>
        <begin position="71"/>
        <end position="237"/>
    </location>
</feature>
<reference evidence="9 11" key="2">
    <citation type="submission" date="2017-06" db="EMBL/GenBank/DDBJ databases">
        <authorList>
            <consortium name="Pathogen Informatics"/>
        </authorList>
    </citation>
    <scope>NUCLEOTIDE SEQUENCE [LARGE SCALE GENOMIC DNA]</scope>
    <source>
        <strain evidence="9 11">NCTC12947</strain>
    </source>
</reference>
<evidence type="ECO:0000256" key="2">
    <source>
        <dbReference type="ARBA" id="ARBA00022723"/>
    </source>
</evidence>
<keyword evidence="3 6" id="KW-0378">Hydrolase</keyword>
<dbReference type="EC" id="3.4.24.-" evidence="9"/>
<evidence type="ECO:0000259" key="7">
    <source>
        <dbReference type="Pfam" id="PF01435"/>
    </source>
</evidence>
<dbReference type="PANTHER" id="PTHR22726:SF1">
    <property type="entry name" value="METALLOENDOPEPTIDASE OMA1, MITOCHONDRIAL"/>
    <property type="match status" value="1"/>
</dbReference>
<evidence type="ECO:0000256" key="4">
    <source>
        <dbReference type="ARBA" id="ARBA00022833"/>
    </source>
</evidence>
<dbReference type="GO" id="GO:0046872">
    <property type="term" value="F:metal ion binding"/>
    <property type="evidence" value="ECO:0007669"/>
    <property type="project" value="UniProtKB-KW"/>
</dbReference>
<dbReference type="GO" id="GO:0051603">
    <property type="term" value="P:proteolysis involved in protein catabolic process"/>
    <property type="evidence" value="ECO:0007669"/>
    <property type="project" value="TreeGrafter"/>
</dbReference>
<dbReference type="InterPro" id="IPR051156">
    <property type="entry name" value="Mito/Outer_Membr_Metalloprot"/>
</dbReference>
<dbReference type="PANTHER" id="PTHR22726">
    <property type="entry name" value="METALLOENDOPEPTIDASE OMA1"/>
    <property type="match status" value="1"/>
</dbReference>
<accession>A0AAX2GYD0</accession>
<evidence type="ECO:0000313" key="8">
    <source>
        <dbReference type="EMBL" id="AMD84580.1"/>
    </source>
</evidence>
<keyword evidence="1 6" id="KW-0645">Protease</keyword>
<gene>
    <name evidence="9" type="primary">yggG_2</name>
    <name evidence="8" type="ORF">AXF12_03030</name>
    <name evidence="9" type="ORF">SAMEA44541418_01134</name>
</gene>
<evidence type="ECO:0000313" key="9">
    <source>
        <dbReference type="EMBL" id="SNV09136.1"/>
    </source>
</evidence>
<protein>
    <submittedName>
        <fullName evidence="8">Peptidase M48</fullName>
    </submittedName>
    <submittedName>
        <fullName evidence="9">Uncharacterized metalloprotease yggG</fullName>
        <ecNumber evidence="9">3.4.24.-</ecNumber>
    </submittedName>
</protein>
<dbReference type="AlphaFoldDB" id="A0AAX2GYD0"/>
<dbReference type="CDD" id="cd07332">
    <property type="entry name" value="M48C_Oma1_like"/>
    <property type="match status" value="1"/>
</dbReference>
<evidence type="ECO:0000313" key="10">
    <source>
        <dbReference type="Proteomes" id="UP000065822"/>
    </source>
</evidence>
<dbReference type="Gene3D" id="3.30.2010.10">
    <property type="entry name" value="Metalloproteases ('zincins'), catalytic domain"/>
    <property type="match status" value="1"/>
</dbReference>
<evidence type="ECO:0000256" key="5">
    <source>
        <dbReference type="ARBA" id="ARBA00023049"/>
    </source>
</evidence>
<reference evidence="8 10" key="1">
    <citation type="submission" date="2016-02" db="EMBL/GenBank/DDBJ databases">
        <authorList>
            <person name="Holder M.E."/>
            <person name="Ajami N.J."/>
            <person name="Petrosino J.F."/>
        </authorList>
    </citation>
    <scope>NUCLEOTIDE SEQUENCE [LARGE SCALE GENOMIC DNA]</scope>
    <source>
        <strain evidence="8 10">CCUG 32990</strain>
    </source>
</reference>
<evidence type="ECO:0000256" key="1">
    <source>
        <dbReference type="ARBA" id="ARBA00022670"/>
    </source>
</evidence>
<keyword evidence="5 6" id="KW-0482">Metalloprotease</keyword>
<dbReference type="EMBL" id="LT906449">
    <property type="protein sequence ID" value="SNV09136.1"/>
    <property type="molecule type" value="Genomic_DNA"/>
</dbReference>
<name>A0AAX2GYD0_9FLAO</name>
<dbReference type="EMBL" id="CP014227">
    <property type="protein sequence ID" value="AMD84580.1"/>
    <property type="molecule type" value="Genomic_DNA"/>
</dbReference>
<evidence type="ECO:0000256" key="6">
    <source>
        <dbReference type="RuleBase" id="RU003983"/>
    </source>
</evidence>